<comment type="caution">
    <text evidence="4">The sequence shown here is derived from an EMBL/GenBank/DDBJ whole genome shotgun (WGS) entry which is preliminary data.</text>
</comment>
<dbReference type="Gene3D" id="3.40.50.1820">
    <property type="entry name" value="alpha/beta hydrolase"/>
    <property type="match status" value="1"/>
</dbReference>
<organism evidence="4 5">
    <name type="scientific">Datura stramonium</name>
    <name type="common">Jimsonweed</name>
    <name type="synonym">Common thornapple</name>
    <dbReference type="NCBI Taxonomy" id="4076"/>
    <lineage>
        <taxon>Eukaryota</taxon>
        <taxon>Viridiplantae</taxon>
        <taxon>Streptophyta</taxon>
        <taxon>Embryophyta</taxon>
        <taxon>Tracheophyta</taxon>
        <taxon>Spermatophyta</taxon>
        <taxon>Magnoliopsida</taxon>
        <taxon>eudicotyledons</taxon>
        <taxon>Gunneridae</taxon>
        <taxon>Pentapetalae</taxon>
        <taxon>asterids</taxon>
        <taxon>lamiids</taxon>
        <taxon>Solanales</taxon>
        <taxon>Solanaceae</taxon>
        <taxon>Solanoideae</taxon>
        <taxon>Datureae</taxon>
        <taxon>Datura</taxon>
    </lineage>
</organism>
<dbReference type="InterPro" id="IPR000073">
    <property type="entry name" value="AB_hydrolase_1"/>
</dbReference>
<dbReference type="SUPFAM" id="SSF53474">
    <property type="entry name" value="alpha/beta-Hydrolases"/>
    <property type="match status" value="1"/>
</dbReference>
<keyword evidence="1" id="KW-0378">Hydrolase</keyword>
<name>A0ABS8V6A3_DATST</name>
<evidence type="ECO:0000256" key="1">
    <source>
        <dbReference type="ARBA" id="ARBA00022801"/>
    </source>
</evidence>
<dbReference type="InterPro" id="IPR029058">
    <property type="entry name" value="AB_hydrolase_fold"/>
</dbReference>
<protein>
    <recommendedName>
        <fullName evidence="3">AB hydrolase-1 domain-containing protein</fullName>
    </recommendedName>
</protein>
<dbReference type="InterPro" id="IPR000639">
    <property type="entry name" value="Epox_hydrolase-like"/>
</dbReference>
<evidence type="ECO:0000313" key="5">
    <source>
        <dbReference type="Proteomes" id="UP000823775"/>
    </source>
</evidence>
<dbReference type="Pfam" id="PF00561">
    <property type="entry name" value="Abhydrolase_1"/>
    <property type="match status" value="1"/>
</dbReference>
<evidence type="ECO:0000256" key="2">
    <source>
        <dbReference type="ARBA" id="ARBA00038334"/>
    </source>
</evidence>
<evidence type="ECO:0000259" key="3">
    <source>
        <dbReference type="Pfam" id="PF00561"/>
    </source>
</evidence>
<feature type="domain" description="AB hydrolase-1" evidence="3">
    <location>
        <begin position="28"/>
        <end position="309"/>
    </location>
</feature>
<dbReference type="EMBL" id="JACEIK010003390">
    <property type="protein sequence ID" value="MCD9641550.1"/>
    <property type="molecule type" value="Genomic_DNA"/>
</dbReference>
<dbReference type="PANTHER" id="PTHR43329">
    <property type="entry name" value="EPOXIDE HYDROLASE"/>
    <property type="match status" value="1"/>
</dbReference>
<reference evidence="4 5" key="1">
    <citation type="journal article" date="2021" name="BMC Genomics">
        <title>Datura genome reveals duplications of psychoactive alkaloid biosynthetic genes and high mutation rate following tissue culture.</title>
        <authorList>
            <person name="Rajewski A."/>
            <person name="Carter-House D."/>
            <person name="Stajich J."/>
            <person name="Litt A."/>
        </authorList>
    </citation>
    <scope>NUCLEOTIDE SEQUENCE [LARGE SCALE GENOMIC DNA]</scope>
    <source>
        <strain evidence="4">AR-01</strain>
    </source>
</reference>
<dbReference type="PRINTS" id="PR00412">
    <property type="entry name" value="EPOXHYDRLASE"/>
</dbReference>
<sequence length="340" mass="38485">MEAHVDVEHKTVCVNGINMHFAEVGEGPLVLFIHGFPEFWYSWRHQMSFMAKHGYRAVAPDLRGYGDTTGAPKDDPSKFTTLDVVGDLVELLNKITPQEEEKVFVVGHDWGAIISWALCLYRPDKVKACVCLSVAFNPRNPNKKPLDTLRALYGDDYYVVRFQDAGVIEGEFDEMGVKNVLKNLLTYRTPSPLYLKKGKLFGNTSPSDELPCWLSEEELDFYAAKYEQTGFTGALNFYRAIDRNWEVTAAWTGAKIQVPVKYIVGDLDLTYNAPGAKDFLHKGAFKKQVPLLEEVVVLQGVGHFIHQEKPKEINDLIYNFFIRKNISTSNNHSNIICAIL</sequence>
<accession>A0ABS8V6A3</accession>
<gene>
    <name evidence="4" type="ORF">HAX54_027778</name>
</gene>
<dbReference type="Proteomes" id="UP000823775">
    <property type="component" value="Unassembled WGS sequence"/>
</dbReference>
<proteinExistence type="inferred from homology"/>
<comment type="similarity">
    <text evidence="2">Belongs to the AB hydrolase superfamily. Epoxide hydrolase family.</text>
</comment>
<keyword evidence="5" id="KW-1185">Reference proteome</keyword>
<evidence type="ECO:0000313" key="4">
    <source>
        <dbReference type="EMBL" id="MCD9641550.1"/>
    </source>
</evidence>